<keyword evidence="2" id="KW-0808">Transferase</keyword>
<gene>
    <name evidence="2" type="ORF">P5673_010708</name>
</gene>
<keyword evidence="2" id="KW-0418">Kinase</keyword>
<dbReference type="GO" id="GO:0016301">
    <property type="term" value="F:kinase activity"/>
    <property type="evidence" value="ECO:0007669"/>
    <property type="project" value="UniProtKB-KW"/>
</dbReference>
<feature type="domain" description="DNA-PKcs N-terminal" evidence="1">
    <location>
        <begin position="48"/>
        <end position="129"/>
    </location>
</feature>
<dbReference type="Proteomes" id="UP001249851">
    <property type="component" value="Unassembled WGS sequence"/>
</dbReference>
<proteinExistence type="predicted"/>
<sequence length="130" mass="14893">MSDPLTNYLEQLHCLPLSDVHQRGVVANNIVVDLSSFCLGNPPDRELAYCSSVLFHEKKGIINFLKETVSRDEFLDAKFELLRFLQSYVKKLDEEVNPYVVDIKEICVKLFSQDHSNKVKGETFSLLTQV</sequence>
<evidence type="ECO:0000313" key="3">
    <source>
        <dbReference type="Proteomes" id="UP001249851"/>
    </source>
</evidence>
<comment type="caution">
    <text evidence="2">The sequence shown here is derived from an EMBL/GenBank/DDBJ whole genome shotgun (WGS) entry which is preliminary data.</text>
</comment>
<evidence type="ECO:0000259" key="1">
    <source>
        <dbReference type="Pfam" id="PF20500"/>
    </source>
</evidence>
<organism evidence="2 3">
    <name type="scientific">Acropora cervicornis</name>
    <name type="common">Staghorn coral</name>
    <dbReference type="NCBI Taxonomy" id="6130"/>
    <lineage>
        <taxon>Eukaryota</taxon>
        <taxon>Metazoa</taxon>
        <taxon>Cnidaria</taxon>
        <taxon>Anthozoa</taxon>
        <taxon>Hexacorallia</taxon>
        <taxon>Scleractinia</taxon>
        <taxon>Astrocoeniina</taxon>
        <taxon>Acroporidae</taxon>
        <taxon>Acropora</taxon>
    </lineage>
</organism>
<name>A0AAD9QQI5_ACRCE</name>
<accession>A0AAD9QQI5</accession>
<dbReference type="AlphaFoldDB" id="A0AAD9QQI5"/>
<reference evidence="2" key="2">
    <citation type="journal article" date="2023" name="Science">
        <title>Genomic signatures of disease resistance in endangered staghorn corals.</title>
        <authorList>
            <person name="Vollmer S.V."/>
            <person name="Selwyn J.D."/>
            <person name="Despard B.A."/>
            <person name="Roesel C.L."/>
        </authorList>
    </citation>
    <scope>NUCLEOTIDE SEQUENCE</scope>
    <source>
        <strain evidence="2">K2</strain>
    </source>
</reference>
<feature type="non-terminal residue" evidence="2">
    <location>
        <position position="1"/>
    </location>
</feature>
<dbReference type="Pfam" id="PF20500">
    <property type="entry name" value="DNA-PKcs_N"/>
    <property type="match status" value="1"/>
</dbReference>
<dbReference type="EMBL" id="JARQWQ010000019">
    <property type="protein sequence ID" value="KAK2565583.1"/>
    <property type="molecule type" value="Genomic_DNA"/>
</dbReference>
<dbReference type="InterPro" id="IPR046804">
    <property type="entry name" value="DNA-PKcs_N"/>
</dbReference>
<protein>
    <submittedName>
        <fullName evidence="2">DNA-dependent protein kinase catalytic subunit</fullName>
    </submittedName>
</protein>
<evidence type="ECO:0000313" key="2">
    <source>
        <dbReference type="EMBL" id="KAK2565583.1"/>
    </source>
</evidence>
<reference evidence="2" key="1">
    <citation type="journal article" date="2023" name="G3 (Bethesda)">
        <title>Whole genome assembly and annotation of the endangered Caribbean coral Acropora cervicornis.</title>
        <authorList>
            <person name="Selwyn J.D."/>
            <person name="Vollmer S.V."/>
        </authorList>
    </citation>
    <scope>NUCLEOTIDE SEQUENCE</scope>
    <source>
        <strain evidence="2">K2</strain>
    </source>
</reference>
<keyword evidence="3" id="KW-1185">Reference proteome</keyword>